<dbReference type="HOGENOM" id="CLU_923745_0_0_6"/>
<dbReference type="EMBL" id="LN614827">
    <property type="protein sequence ID" value="CEG56574.1"/>
    <property type="molecule type" value="Genomic_DNA"/>
</dbReference>
<protein>
    <submittedName>
        <fullName evidence="1">Uncharacterized protein</fullName>
    </submittedName>
</protein>
<proteinExistence type="predicted"/>
<dbReference type="OrthoDB" id="9800461at2"/>
<organism evidence="1 2">
    <name type="scientific">Legionella fallonii LLAP-10</name>
    <dbReference type="NCBI Taxonomy" id="1212491"/>
    <lineage>
        <taxon>Bacteria</taxon>
        <taxon>Pseudomonadati</taxon>
        <taxon>Pseudomonadota</taxon>
        <taxon>Gammaproteobacteria</taxon>
        <taxon>Legionellales</taxon>
        <taxon>Legionellaceae</taxon>
        <taxon>Legionella</taxon>
    </lineage>
</organism>
<dbReference type="RefSeq" id="WP_045095214.1">
    <property type="nucleotide sequence ID" value="NZ_LN614827.1"/>
</dbReference>
<dbReference type="AlphaFoldDB" id="A0A098G3J7"/>
<accession>A0A098G3J7</accession>
<keyword evidence="2" id="KW-1185">Reference proteome</keyword>
<reference evidence="2" key="1">
    <citation type="submission" date="2014-09" db="EMBL/GenBank/DDBJ databases">
        <authorList>
            <person name="Gomez-Valero L."/>
        </authorList>
    </citation>
    <scope>NUCLEOTIDE SEQUENCE [LARGE SCALE GENOMIC DNA]</scope>
    <source>
        <strain evidence="2">ATCC700992</strain>
    </source>
</reference>
<evidence type="ECO:0000313" key="2">
    <source>
        <dbReference type="Proteomes" id="UP000032430"/>
    </source>
</evidence>
<dbReference type="Proteomes" id="UP000032430">
    <property type="component" value="Chromosome I"/>
</dbReference>
<gene>
    <name evidence="1" type="ORF">LFA_1142</name>
</gene>
<name>A0A098G3J7_9GAMM</name>
<evidence type="ECO:0000313" key="1">
    <source>
        <dbReference type="EMBL" id="CEG56574.1"/>
    </source>
</evidence>
<dbReference type="KEGG" id="lfa:LFA_1142"/>
<sequence>MYILSNEKKVDKIIECLRLQKSQSTNKKRIAVIIGEGSVTSMLPELNGLCDAIILIDMNYPVIEHNQCMIELLCNSEDREQFKSEYKKNFGVYTYHMLTADERRGDWGALGFKKLLGRSNDLGKEFFLSSEQRFLQCRNAAEQLEIVPLSINMFDLEQVRQLKQRLIDDNSTISIINVTNLYEWDANKNAINCYRKDEWQPNNNVSEMLNLLLDNSVEPLILYSAYEKKDDLLLVAKIDTSINGYLYEAEQAIQEQIQSYEKSLGELCDSRVSQSQSTFYGKRPSTIKRDYQSGEYHLSHK</sequence>